<evidence type="ECO:0000313" key="2">
    <source>
        <dbReference type="Proteomes" id="UP000635565"/>
    </source>
</evidence>
<dbReference type="EMBL" id="BNJJ01000020">
    <property type="protein sequence ID" value="GHO87889.1"/>
    <property type="molecule type" value="Genomic_DNA"/>
</dbReference>
<organism evidence="1 2">
    <name type="scientific">Dictyobacter formicarum</name>
    <dbReference type="NCBI Taxonomy" id="2778368"/>
    <lineage>
        <taxon>Bacteria</taxon>
        <taxon>Bacillati</taxon>
        <taxon>Chloroflexota</taxon>
        <taxon>Ktedonobacteria</taxon>
        <taxon>Ktedonobacterales</taxon>
        <taxon>Dictyobacteraceae</taxon>
        <taxon>Dictyobacter</taxon>
    </lineage>
</organism>
<evidence type="ECO:0000313" key="1">
    <source>
        <dbReference type="EMBL" id="GHO87889.1"/>
    </source>
</evidence>
<keyword evidence="2" id="KW-1185">Reference proteome</keyword>
<protein>
    <submittedName>
        <fullName evidence="1">Uncharacterized protein</fullName>
    </submittedName>
</protein>
<comment type="caution">
    <text evidence="1">The sequence shown here is derived from an EMBL/GenBank/DDBJ whole genome shotgun (WGS) entry which is preliminary data.</text>
</comment>
<dbReference type="Proteomes" id="UP000635565">
    <property type="component" value="Unassembled WGS sequence"/>
</dbReference>
<reference evidence="1 2" key="1">
    <citation type="journal article" date="2021" name="Int. J. Syst. Evol. Microbiol.">
        <title>Reticulibacter mediterranei gen. nov., sp. nov., within the new family Reticulibacteraceae fam. nov., and Ktedonospora formicarum gen. nov., sp. nov., Ktedonobacter robiniae sp. nov., Dictyobacter formicarum sp. nov. and Dictyobacter arantiisoli sp. nov., belonging to the class Ktedonobacteria.</title>
        <authorList>
            <person name="Yabe S."/>
            <person name="Zheng Y."/>
            <person name="Wang C.M."/>
            <person name="Sakai Y."/>
            <person name="Abe K."/>
            <person name="Yokota A."/>
            <person name="Donadio S."/>
            <person name="Cavaletti L."/>
            <person name="Monciardini P."/>
        </authorList>
    </citation>
    <scope>NUCLEOTIDE SEQUENCE [LARGE SCALE GENOMIC DNA]</scope>
    <source>
        <strain evidence="1 2">SOSP1-9</strain>
    </source>
</reference>
<accession>A0ABQ3VQA6</accession>
<name>A0ABQ3VQA6_9CHLR</name>
<gene>
    <name evidence="1" type="ORF">KSZ_58950</name>
</gene>
<proteinExistence type="predicted"/>
<sequence>MELLLAGAAVIDGVGHGGHGDSGTLVAVVSGAGNGVAGAVVGAGTTGAAVGVVSGMGSGVTVGTTVAADSVGGTNGGVRPAGGVGGIVRFRDGPRCIVI</sequence>